<evidence type="ECO:0000256" key="6">
    <source>
        <dbReference type="SAM" id="Phobius"/>
    </source>
</evidence>
<dbReference type="PANTHER" id="PTHR38459">
    <property type="entry name" value="PROPHAGE BACTOPRENOL-LINKED GLUCOSE TRANSLOCASE HOMOLOG"/>
    <property type="match status" value="1"/>
</dbReference>
<keyword evidence="5 6" id="KW-0472">Membrane</keyword>
<keyword evidence="3 6" id="KW-0812">Transmembrane</keyword>
<reference evidence="8 9" key="1">
    <citation type="submission" date="2023-10" db="EMBL/GenBank/DDBJ databases">
        <title>Saccharopolyspora sp. nov., isolated from mangrove soil.</title>
        <authorList>
            <person name="Lu Y."/>
            <person name="Liu W."/>
        </authorList>
    </citation>
    <scope>NUCLEOTIDE SEQUENCE [LARGE SCALE GENOMIC DNA]</scope>
    <source>
        <strain evidence="8 9">S2-29</strain>
    </source>
</reference>
<evidence type="ECO:0000256" key="3">
    <source>
        <dbReference type="ARBA" id="ARBA00022692"/>
    </source>
</evidence>
<keyword evidence="4 6" id="KW-1133">Transmembrane helix</keyword>
<feature type="transmembrane region" description="Helical" evidence="6">
    <location>
        <begin position="78"/>
        <end position="103"/>
    </location>
</feature>
<keyword evidence="9" id="KW-1185">Reference proteome</keyword>
<dbReference type="RefSeq" id="WP_324266973.1">
    <property type="nucleotide sequence ID" value="NZ_JAWLNX010000013.1"/>
</dbReference>
<sequence length="132" mass="14962">MTKLEPRSRLISRELLLYAVIGASGVLLDYLLFLVLFNYFGMHHQVANAISTTAGITNNFVLNSLFNFRKTDRILVRFLRFYAVGIAGIVLTFLLLAVFSTWLGIDANLVKLASLPVVLLFQYTINKRWSFA</sequence>
<proteinExistence type="inferred from homology"/>
<evidence type="ECO:0000256" key="1">
    <source>
        <dbReference type="ARBA" id="ARBA00004141"/>
    </source>
</evidence>
<feature type="transmembrane region" description="Helical" evidence="6">
    <location>
        <begin position="15"/>
        <end position="40"/>
    </location>
</feature>
<dbReference type="EMBL" id="JAWLNX010000013">
    <property type="protein sequence ID" value="MEB3369484.1"/>
    <property type="molecule type" value="Genomic_DNA"/>
</dbReference>
<comment type="similarity">
    <text evidence="2">Belongs to the GtrA family.</text>
</comment>
<comment type="caution">
    <text evidence="8">The sequence shown here is derived from an EMBL/GenBank/DDBJ whole genome shotgun (WGS) entry which is preliminary data.</text>
</comment>
<feature type="domain" description="GtrA/DPMS transmembrane" evidence="7">
    <location>
        <begin position="18"/>
        <end position="131"/>
    </location>
</feature>
<evidence type="ECO:0000256" key="4">
    <source>
        <dbReference type="ARBA" id="ARBA00022989"/>
    </source>
</evidence>
<name>A0ABU6AD89_9PSEU</name>
<comment type="subcellular location">
    <subcellularLocation>
        <location evidence="1">Membrane</location>
        <topology evidence="1">Multi-pass membrane protein</topology>
    </subcellularLocation>
</comment>
<evidence type="ECO:0000256" key="2">
    <source>
        <dbReference type="ARBA" id="ARBA00009399"/>
    </source>
</evidence>
<evidence type="ECO:0000313" key="9">
    <source>
        <dbReference type="Proteomes" id="UP001327093"/>
    </source>
</evidence>
<accession>A0ABU6AD89</accession>
<dbReference type="PANTHER" id="PTHR38459:SF1">
    <property type="entry name" value="PROPHAGE BACTOPRENOL-LINKED GLUCOSE TRANSLOCASE HOMOLOG"/>
    <property type="match status" value="1"/>
</dbReference>
<evidence type="ECO:0000259" key="7">
    <source>
        <dbReference type="Pfam" id="PF04138"/>
    </source>
</evidence>
<dbReference type="Pfam" id="PF04138">
    <property type="entry name" value="GtrA_DPMS_TM"/>
    <property type="match status" value="1"/>
</dbReference>
<dbReference type="InterPro" id="IPR051401">
    <property type="entry name" value="GtrA_CellWall_Glycosyl"/>
</dbReference>
<gene>
    <name evidence="8" type="ORF">R4I43_18900</name>
</gene>
<dbReference type="InterPro" id="IPR007267">
    <property type="entry name" value="GtrA_DPMS_TM"/>
</dbReference>
<dbReference type="Proteomes" id="UP001327093">
    <property type="component" value="Unassembled WGS sequence"/>
</dbReference>
<evidence type="ECO:0000256" key="5">
    <source>
        <dbReference type="ARBA" id="ARBA00023136"/>
    </source>
</evidence>
<organism evidence="8 9">
    <name type="scientific">Saccharopolyspora mangrovi</name>
    <dbReference type="NCBI Taxonomy" id="3082379"/>
    <lineage>
        <taxon>Bacteria</taxon>
        <taxon>Bacillati</taxon>
        <taxon>Actinomycetota</taxon>
        <taxon>Actinomycetes</taxon>
        <taxon>Pseudonocardiales</taxon>
        <taxon>Pseudonocardiaceae</taxon>
        <taxon>Saccharopolyspora</taxon>
    </lineage>
</organism>
<protein>
    <submittedName>
        <fullName evidence="8">GtrA family protein</fullName>
    </submittedName>
</protein>
<evidence type="ECO:0000313" key="8">
    <source>
        <dbReference type="EMBL" id="MEB3369484.1"/>
    </source>
</evidence>